<feature type="compositionally biased region" description="Low complexity" evidence="1">
    <location>
        <begin position="131"/>
        <end position="141"/>
    </location>
</feature>
<dbReference type="AlphaFoldDB" id="A0A8W8IFJ4"/>
<dbReference type="Gene3D" id="2.120.10.30">
    <property type="entry name" value="TolB, C-terminal domain"/>
    <property type="match status" value="1"/>
</dbReference>
<dbReference type="EnsemblMetazoa" id="G13682.1">
    <property type="protein sequence ID" value="G13682.1:cds"/>
    <property type="gene ID" value="G13682"/>
</dbReference>
<accession>A0A8W8IFJ4</accession>
<name>A0A8W8IFJ4_MAGGI</name>
<evidence type="ECO:0000256" key="1">
    <source>
        <dbReference type="SAM" id="MobiDB-lite"/>
    </source>
</evidence>
<reference evidence="2" key="1">
    <citation type="submission" date="2022-08" db="UniProtKB">
        <authorList>
            <consortium name="EnsemblMetazoa"/>
        </authorList>
    </citation>
    <scope>IDENTIFICATION</scope>
    <source>
        <strain evidence="2">05x7-T-G4-1.051#20</strain>
    </source>
</reference>
<dbReference type="InterPro" id="IPR011042">
    <property type="entry name" value="6-blade_b-propeller_TolB-like"/>
</dbReference>
<proteinExistence type="predicted"/>
<dbReference type="Proteomes" id="UP000005408">
    <property type="component" value="Unassembled WGS sequence"/>
</dbReference>
<sequence length="156" mass="17882">MVWGDRCLTNGRRAEKPWHHRGPVRPVLCLADRENGRIQCFDLDGNFQLLMPLHPMSPEFGDRILQCPLPAAWRSFIRRQWTVVIRNAPMQGFIIDINDGQLIETWNAKPVWRFDMKADDGTGGRGNIIHSGTTPSSSGTTIKPHLWTPKKRTRSR</sequence>
<feature type="region of interest" description="Disordered" evidence="1">
    <location>
        <begin position="123"/>
        <end position="156"/>
    </location>
</feature>
<evidence type="ECO:0000313" key="2">
    <source>
        <dbReference type="EnsemblMetazoa" id="G13682.1:cds"/>
    </source>
</evidence>
<keyword evidence="3" id="KW-1185">Reference proteome</keyword>
<organism evidence="2 3">
    <name type="scientific">Magallana gigas</name>
    <name type="common">Pacific oyster</name>
    <name type="synonym">Crassostrea gigas</name>
    <dbReference type="NCBI Taxonomy" id="29159"/>
    <lineage>
        <taxon>Eukaryota</taxon>
        <taxon>Metazoa</taxon>
        <taxon>Spiralia</taxon>
        <taxon>Lophotrochozoa</taxon>
        <taxon>Mollusca</taxon>
        <taxon>Bivalvia</taxon>
        <taxon>Autobranchia</taxon>
        <taxon>Pteriomorphia</taxon>
        <taxon>Ostreida</taxon>
        <taxon>Ostreoidea</taxon>
        <taxon>Ostreidae</taxon>
        <taxon>Magallana</taxon>
    </lineage>
</organism>
<protein>
    <submittedName>
        <fullName evidence="2">Uncharacterized protein</fullName>
    </submittedName>
</protein>
<evidence type="ECO:0000313" key="3">
    <source>
        <dbReference type="Proteomes" id="UP000005408"/>
    </source>
</evidence>